<sequence>GIDIALDDVRADDSCNNYLTQPKKKNPLKLPNGELNISAIDHLPNDIREIITNNMFHVPKGQRAR</sequence>
<reference evidence="2" key="1">
    <citation type="submission" date="2021-06" db="EMBL/GenBank/DDBJ databases">
        <authorList>
            <person name="Kallberg Y."/>
            <person name="Tangrot J."/>
            <person name="Rosling A."/>
        </authorList>
    </citation>
    <scope>NUCLEOTIDE SEQUENCE</scope>
    <source>
        <strain evidence="2">UK204</strain>
    </source>
</reference>
<comment type="caution">
    <text evidence="2">The sequence shown here is derived from an EMBL/GenBank/DDBJ whole genome shotgun (WGS) entry which is preliminary data.</text>
</comment>
<feature type="non-terminal residue" evidence="2">
    <location>
        <position position="1"/>
    </location>
</feature>
<keyword evidence="3" id="KW-1185">Reference proteome</keyword>
<dbReference type="PROSITE" id="PS50883">
    <property type="entry name" value="EAL"/>
    <property type="match status" value="1"/>
</dbReference>
<evidence type="ECO:0000313" key="3">
    <source>
        <dbReference type="Proteomes" id="UP000789570"/>
    </source>
</evidence>
<protein>
    <submittedName>
        <fullName evidence="2">12696_t:CDS:1</fullName>
    </submittedName>
</protein>
<name>A0A9N9JC46_9GLOM</name>
<evidence type="ECO:0000259" key="1">
    <source>
        <dbReference type="PROSITE" id="PS50883"/>
    </source>
</evidence>
<feature type="domain" description="EAL" evidence="1">
    <location>
        <begin position="1"/>
        <end position="65"/>
    </location>
</feature>
<organism evidence="2 3">
    <name type="scientific">Funneliformis caledonium</name>
    <dbReference type="NCBI Taxonomy" id="1117310"/>
    <lineage>
        <taxon>Eukaryota</taxon>
        <taxon>Fungi</taxon>
        <taxon>Fungi incertae sedis</taxon>
        <taxon>Mucoromycota</taxon>
        <taxon>Glomeromycotina</taxon>
        <taxon>Glomeromycetes</taxon>
        <taxon>Glomerales</taxon>
        <taxon>Glomeraceae</taxon>
        <taxon>Funneliformis</taxon>
    </lineage>
</organism>
<dbReference type="Proteomes" id="UP000789570">
    <property type="component" value="Unassembled WGS sequence"/>
</dbReference>
<dbReference type="AlphaFoldDB" id="A0A9N9JC46"/>
<dbReference type="InterPro" id="IPR001633">
    <property type="entry name" value="EAL_dom"/>
</dbReference>
<proteinExistence type="predicted"/>
<feature type="non-terminal residue" evidence="2">
    <location>
        <position position="65"/>
    </location>
</feature>
<evidence type="ECO:0000313" key="2">
    <source>
        <dbReference type="EMBL" id="CAG8769076.1"/>
    </source>
</evidence>
<dbReference type="EMBL" id="CAJVPQ010026534">
    <property type="protein sequence ID" value="CAG8769076.1"/>
    <property type="molecule type" value="Genomic_DNA"/>
</dbReference>
<gene>
    <name evidence="2" type="ORF">FCALED_LOCUS17414</name>
</gene>
<accession>A0A9N9JC46</accession>